<dbReference type="PROSITE" id="PS00108">
    <property type="entry name" value="PROTEIN_KINASE_ST"/>
    <property type="match status" value="1"/>
</dbReference>
<keyword evidence="3" id="KW-0687">Ribonucleoprotein</keyword>
<dbReference type="VEuPathDB" id="TriTrypDB:Lsey_0023_0200"/>
<dbReference type="Pfam" id="PF22956">
    <property type="entry name" value="VPS15-like_hel"/>
    <property type="match status" value="1"/>
</dbReference>
<evidence type="ECO:0000256" key="2">
    <source>
        <dbReference type="ARBA" id="ARBA00022737"/>
    </source>
</evidence>
<dbReference type="GO" id="GO:0034271">
    <property type="term" value="C:phosphatidylinositol 3-kinase complex, class III, type I"/>
    <property type="evidence" value="ECO:0007669"/>
    <property type="project" value="TreeGrafter"/>
</dbReference>
<dbReference type="InterPro" id="IPR011009">
    <property type="entry name" value="Kinase-like_dom_sf"/>
</dbReference>
<dbReference type="InterPro" id="IPR000719">
    <property type="entry name" value="Prot_kinase_dom"/>
</dbReference>
<dbReference type="GO" id="GO:0016236">
    <property type="term" value="P:macroautophagy"/>
    <property type="evidence" value="ECO:0007669"/>
    <property type="project" value="InterPro"/>
</dbReference>
<dbReference type="GO" id="GO:0034272">
    <property type="term" value="C:phosphatidylinositol 3-kinase complex, class III, type II"/>
    <property type="evidence" value="ECO:0007669"/>
    <property type="project" value="TreeGrafter"/>
</dbReference>
<dbReference type="InterPro" id="IPR055231">
    <property type="entry name" value="2AA_helical"/>
</dbReference>
<feature type="region of interest" description="Disordered" evidence="5">
    <location>
        <begin position="48"/>
        <end position="139"/>
    </location>
</feature>
<dbReference type="FunFam" id="1.10.510.10:FF:001155">
    <property type="entry name" value="Protein kinase, putative"/>
    <property type="match status" value="1"/>
</dbReference>
<evidence type="ECO:0000256" key="1">
    <source>
        <dbReference type="ARBA" id="ARBA00022574"/>
    </source>
</evidence>
<feature type="repeat" description="WD" evidence="4">
    <location>
        <begin position="1996"/>
        <end position="2013"/>
    </location>
</feature>
<feature type="region of interest" description="Disordered" evidence="5">
    <location>
        <begin position="1707"/>
        <end position="1727"/>
    </location>
</feature>
<dbReference type="GO" id="GO:0005524">
    <property type="term" value="F:ATP binding"/>
    <property type="evidence" value="ECO:0007669"/>
    <property type="project" value="InterPro"/>
</dbReference>
<keyword evidence="8" id="KW-1185">Reference proteome</keyword>
<dbReference type="GO" id="GO:0005770">
    <property type="term" value="C:late endosome"/>
    <property type="evidence" value="ECO:0007669"/>
    <property type="project" value="TreeGrafter"/>
</dbReference>
<dbReference type="InterPro" id="IPR001680">
    <property type="entry name" value="WD40_rpt"/>
</dbReference>
<dbReference type="Proteomes" id="UP000038009">
    <property type="component" value="Unassembled WGS sequence"/>
</dbReference>
<dbReference type="GO" id="GO:0004674">
    <property type="term" value="F:protein serine/threonine kinase activity"/>
    <property type="evidence" value="ECO:0007669"/>
    <property type="project" value="InterPro"/>
</dbReference>
<evidence type="ECO:0000313" key="7">
    <source>
        <dbReference type="EMBL" id="KPI89463.1"/>
    </source>
</evidence>
<reference evidence="7 8" key="1">
    <citation type="journal article" date="2015" name="PLoS Pathog.">
        <title>Leptomonas seymouri: Adaptations to the Dixenous Life Cycle Analyzed by Genome Sequencing, Transcriptome Profiling and Co-infection with Leishmania donovani.</title>
        <authorList>
            <person name="Kraeva N."/>
            <person name="Butenko A."/>
            <person name="Hlavacova J."/>
            <person name="Kostygov A."/>
            <person name="Myskova J."/>
            <person name="Grybchuk D."/>
            <person name="Lestinova T."/>
            <person name="Votypka J."/>
            <person name="Volf P."/>
            <person name="Opperdoes F."/>
            <person name="Flegontov P."/>
            <person name="Lukes J."/>
            <person name="Yurchenko V."/>
        </authorList>
    </citation>
    <scope>NUCLEOTIDE SEQUENCE [LARGE SCALE GENOMIC DNA]</scope>
    <source>
        <strain evidence="7 8">ATCC 30220</strain>
    </source>
</reference>
<dbReference type="OMA" id="NFDGHTA"/>
<name>A0A0N1I7H0_LEPSE</name>
<dbReference type="InterPro" id="IPR011047">
    <property type="entry name" value="Quinoprotein_ADH-like_sf"/>
</dbReference>
<dbReference type="InterPro" id="IPR015943">
    <property type="entry name" value="WD40/YVTN_repeat-like_dom_sf"/>
</dbReference>
<dbReference type="SMART" id="SM00220">
    <property type="entry name" value="S_TKc"/>
    <property type="match status" value="1"/>
</dbReference>
<keyword evidence="2" id="KW-0677">Repeat</keyword>
<evidence type="ECO:0000256" key="5">
    <source>
        <dbReference type="SAM" id="MobiDB-lite"/>
    </source>
</evidence>
<dbReference type="GO" id="GO:0045324">
    <property type="term" value="P:late endosome to vacuole transport"/>
    <property type="evidence" value="ECO:0007669"/>
    <property type="project" value="InterPro"/>
</dbReference>
<dbReference type="GO" id="GO:0006623">
    <property type="term" value="P:protein targeting to vacuole"/>
    <property type="evidence" value="ECO:0007669"/>
    <property type="project" value="TreeGrafter"/>
</dbReference>
<comment type="caution">
    <text evidence="7">The sequence shown here is derived from an EMBL/GenBank/DDBJ whole genome shotgun (WGS) entry which is preliminary data.</text>
</comment>
<dbReference type="SUPFAM" id="SSF50998">
    <property type="entry name" value="Quinoprotein alcohol dehydrogenase-like"/>
    <property type="match status" value="1"/>
</dbReference>
<dbReference type="PROSITE" id="PS50011">
    <property type="entry name" value="PROTEIN_KINASE_DOM"/>
    <property type="match status" value="1"/>
</dbReference>
<dbReference type="SUPFAM" id="SSF56112">
    <property type="entry name" value="Protein kinase-like (PK-like)"/>
    <property type="match status" value="1"/>
</dbReference>
<feature type="domain" description="Protein kinase" evidence="6">
    <location>
        <begin position="345"/>
        <end position="654"/>
    </location>
</feature>
<evidence type="ECO:0000256" key="4">
    <source>
        <dbReference type="PROSITE-ProRule" id="PRU00221"/>
    </source>
</evidence>
<evidence type="ECO:0000259" key="6">
    <source>
        <dbReference type="PROSITE" id="PS50011"/>
    </source>
</evidence>
<sequence length="2013" mass="214021">MGNQLAATPTVDLANVSSDLELIAPLGAEGRNYFATFHCLHYTPLSSTAPSGGSSATSSSPLSPHPNFSSSDNAPRYSTDFISADGSSKPSGYQPSSLYYPSARTSSSSVTANPLMRGVAREREGGGGKGGDRRGLYNAPASTTRFGEAAFTAATPTTRIASIDRAAWHQARWRQRLRVATRPWRVVPSHFVSEAAQERPPPGDVMDRWCRDSTVASYAFSRSSAGRFDARADNTSTSTPLASHLSPLSLSPLPSSIARGNTARSTDIDATVAGVVGEWRGNYGNYVQLLLRGGSSVNHSSATSAALCEGQICQMEGRVRSAASNTGAGYVTRSALTATKSRTMPSALSVAGNNDSNGVLQMHPQSYVMHDVVTKIFVRTPDDPGQTYFIQHVRQMMGSAREQLSAVDSTLEPTALRNCLWYTLVYEGDGFCVLQRPYVAFTLRERLAARPGWSAQERLFTAFQILQAVAHLHETYGLTHGDIKPNNVLVQSTGVVVLCDMAPFKPWRLPLDSPLLFDYYYDTDESRACYLAPEKFSDQPLPSPPLESRTPGNATYNVRNLNFDGHTAAMDIFSTACVLLFLYKEEDPFTLSEVLHLHHLSSAEQREKAILPVLQDSRVPLRLQSLLRLMLCSPSADRLSARELLARAVEEKVFPACFAYLYEDVFPRLLTQPPDARLRLLQNQLETILQRCAMLDAGLPVSGAGEGQDATGIEPAVVESNNAAAACDSRAAAVSLLLPLLLQTVHSTETSDEATFRGLLCLRQCVTYCSFTALTDFVLPHLVYLANNEAHVYGPATRLVAIRLLCSVSETVAQRLTAPQPSLQERESSTQLFYASTETLLASCPPGEEQWSLMEHLVLPCFYDILRQGEQESVAVLVELAGRLPRLLLLTRFLTERRQVLYGAEDSSSVAQKATVSPCKSLNSVDLNAQREGRMDLSSAVAGTVRPGTMQAESISVNQEKRTLDDVSEAPVASVPTPQQGSNRNAETSANDGRHVALCQAEACEVAEKNVVEDNSMQASEETTLSDREEAVRSNKGLDVPGSSTTGALQYLTQLHCLLTNGWNMLLVLYNHPCVAVSAAVMQQTSSTVAAFLGDERVADDLIPLLTTALTAPLRVLRSLFPQAILLHAVLQMPQTKTLRVFVDEGLRHSDDVCLKSTLDSLAVVVRCRRLPLEESMTLVHQSLPFLMDNRLWLREAACGVVEAAAQSYPASAVALHLGYAVRPLLTHPVPLSQLRRFAASIIRSELAASCSASGCTPASPQHRSVLHRDVSGGGGVVGGSRKLTDWRLLADKGAGEPTSNLVIGDVPHGSNSSDACSENWFVDYRDALPSVVSAATNTAPSAAPALLHTLPPTQATTIIAATSVSDPAPSDGTEGTGDLSALNYRLAPREAARIKIEVEGIAASNSMLQAQLSSSASSAPASACWAGASKFLSLQESPIIAAAPPHEIHLGPFPRTLAPHSSLSPPDATARANGSAVYNSPFVACSPPAPSVFPSATAAAAPPLLSSSSSATLRLPASTATAASITPARYSALRPIAVPITSVSAHMGAIYTAAAAPSANGAVVTAGARGEAMIWRVGAAFPNVASSRDLSLVERVSLPAMAASTTGALAFCDFSYVASQWMDVAPQRRDNSCIAAAPATTNTVALTSTDGVVRVLDVERNTWLWSSAVGGGEEGAPTGLALHDRCSLLVTTAAGGLHVVDTRCGSGGAGSTSRTAPANSPLRGDGVMGGGRTPFASVWSTRLQPLNGVPSCVLPLYSGDRACAAVVGTYGGVVCLFDLRYNLCAQRIAMNAAVSPSLPSQSLSITCACVDPLSSLCRGCRPSSWEPAVPGPSILLATTAGTVFRLLLQANGLGAYWPAFQCARDSAAGVRCMLSQPSRGSVLTGSEEGYIQHWSTDHPEKSHTVTATPYVSPPYTVSRNPLAAAADQTENVEGSALRFHYGTKRLAALTVCEGVREARYASPHHAPDAILALCAVLPAEFPSRTWSGAKDGQPYLLSGARDGSLTLWNNME</sequence>
<feature type="compositionally biased region" description="Polar residues" evidence="5">
    <location>
        <begin position="976"/>
        <end position="991"/>
    </location>
</feature>
<dbReference type="PROSITE" id="PS50082">
    <property type="entry name" value="WD_REPEATS_2"/>
    <property type="match status" value="1"/>
</dbReference>
<organism evidence="7 8">
    <name type="scientific">Leptomonas seymouri</name>
    <dbReference type="NCBI Taxonomy" id="5684"/>
    <lineage>
        <taxon>Eukaryota</taxon>
        <taxon>Discoba</taxon>
        <taxon>Euglenozoa</taxon>
        <taxon>Kinetoplastea</taxon>
        <taxon>Metakinetoplastina</taxon>
        <taxon>Trypanosomatida</taxon>
        <taxon>Trypanosomatidae</taxon>
        <taxon>Leishmaniinae</taxon>
        <taxon>Leptomonas</taxon>
    </lineage>
</organism>
<dbReference type="PANTHER" id="PTHR17583:SF0">
    <property type="entry name" value="PHOSPHOINOSITIDE 3-KINASE REGULATORY SUBUNIT 4"/>
    <property type="match status" value="1"/>
</dbReference>
<dbReference type="PROSITE" id="PS00678">
    <property type="entry name" value="WD_REPEATS_1"/>
    <property type="match status" value="1"/>
</dbReference>
<dbReference type="Gene3D" id="1.10.510.10">
    <property type="entry name" value="Transferase(Phosphotransferase) domain 1"/>
    <property type="match status" value="1"/>
</dbReference>
<keyword evidence="3" id="KW-0689">Ribosomal protein</keyword>
<dbReference type="EMBL" id="LJSK01000023">
    <property type="protein sequence ID" value="KPI89463.1"/>
    <property type="molecule type" value="Genomic_DNA"/>
</dbReference>
<dbReference type="OrthoDB" id="242910at2759"/>
<feature type="compositionally biased region" description="Polar residues" evidence="5">
    <location>
        <begin position="85"/>
        <end position="112"/>
    </location>
</feature>
<accession>A0A0N1I7H0</accession>
<evidence type="ECO:0000256" key="3">
    <source>
        <dbReference type="ARBA" id="ARBA00022980"/>
    </source>
</evidence>
<feature type="region of interest" description="Disordered" evidence="5">
    <location>
        <begin position="942"/>
        <end position="991"/>
    </location>
</feature>
<proteinExistence type="predicted"/>
<dbReference type="InterPro" id="IPR045162">
    <property type="entry name" value="Vps15-like"/>
</dbReference>
<dbReference type="InterPro" id="IPR008271">
    <property type="entry name" value="Ser/Thr_kinase_AS"/>
</dbReference>
<keyword evidence="1 4" id="KW-0853">WD repeat</keyword>
<protein>
    <recommendedName>
        <fullName evidence="6">Protein kinase domain-containing protein</fullName>
    </recommendedName>
</protein>
<feature type="compositionally biased region" description="Basic and acidic residues" evidence="5">
    <location>
        <begin position="119"/>
        <end position="135"/>
    </location>
</feature>
<dbReference type="GO" id="GO:0071561">
    <property type="term" value="C:nucleus-vacuole junction"/>
    <property type="evidence" value="ECO:0007669"/>
    <property type="project" value="TreeGrafter"/>
</dbReference>
<evidence type="ECO:0000313" key="8">
    <source>
        <dbReference type="Proteomes" id="UP000038009"/>
    </source>
</evidence>
<dbReference type="PANTHER" id="PTHR17583">
    <property type="entry name" value="PHOSPHOINOSITIDE 3-KINASE REGULATORY SUBUNIT 4"/>
    <property type="match status" value="1"/>
</dbReference>
<dbReference type="GO" id="GO:0005840">
    <property type="term" value="C:ribosome"/>
    <property type="evidence" value="ECO:0007669"/>
    <property type="project" value="UniProtKB-KW"/>
</dbReference>
<dbReference type="InterPro" id="IPR019775">
    <property type="entry name" value="WD40_repeat_CS"/>
</dbReference>
<dbReference type="Gene3D" id="2.130.10.10">
    <property type="entry name" value="YVTN repeat-like/Quinoprotein amine dehydrogenase"/>
    <property type="match status" value="1"/>
</dbReference>
<feature type="compositionally biased region" description="Low complexity" evidence="5">
    <location>
        <begin position="48"/>
        <end position="62"/>
    </location>
</feature>
<gene>
    <name evidence="7" type="ORF">ABL78_1427</name>
</gene>